<keyword evidence="1" id="KW-1133">Transmembrane helix</keyword>
<accession>A0ABW8VGK9</accession>
<evidence type="ECO:0000256" key="1">
    <source>
        <dbReference type="SAM" id="Phobius"/>
    </source>
</evidence>
<organism evidence="2 3">
    <name type="scientific">Azospirillum argentinense</name>
    <dbReference type="NCBI Taxonomy" id="2970906"/>
    <lineage>
        <taxon>Bacteria</taxon>
        <taxon>Pseudomonadati</taxon>
        <taxon>Pseudomonadota</taxon>
        <taxon>Alphaproteobacteria</taxon>
        <taxon>Rhodospirillales</taxon>
        <taxon>Azospirillaceae</taxon>
        <taxon>Azospirillum</taxon>
    </lineage>
</organism>
<sequence length="71" mass="7681">MTDAIRTARAPTLADILGDEGLRLLFPLSALHAALWPVLWAVVNGFCPSTARSRRGCGTRTRCCSVPSARR</sequence>
<gene>
    <name evidence="2" type="ORF">ACJ41P_26185</name>
</gene>
<protein>
    <submittedName>
        <fullName evidence="2">Uncharacterized protein</fullName>
    </submittedName>
</protein>
<dbReference type="EMBL" id="JBJLSN010000054">
    <property type="protein sequence ID" value="MFL7904643.1"/>
    <property type="molecule type" value="Genomic_DNA"/>
</dbReference>
<dbReference type="RefSeq" id="WP_407825415.1">
    <property type="nucleotide sequence ID" value="NZ_JBJLSN010000054.1"/>
</dbReference>
<reference evidence="2 3" key="1">
    <citation type="submission" date="2024-11" db="EMBL/GenBank/DDBJ databases">
        <title>Draft genome sequences of two bacteria associated to sugarcane roots in Colombia.</title>
        <authorList>
            <person name="Pardo-Diaz S."/>
            <person name="Masmela-Mendoza J."/>
            <person name="Delgadillo-Duran P."/>
            <person name="Bautista E.J."/>
            <person name="Rojas-Tapias D.F."/>
        </authorList>
    </citation>
    <scope>NUCLEOTIDE SEQUENCE [LARGE SCALE GENOMIC DNA]</scope>
    <source>
        <strain evidence="2 3">Ap18</strain>
    </source>
</reference>
<feature type="transmembrane region" description="Helical" evidence="1">
    <location>
        <begin position="24"/>
        <end position="46"/>
    </location>
</feature>
<dbReference type="Proteomes" id="UP001628281">
    <property type="component" value="Unassembled WGS sequence"/>
</dbReference>
<comment type="caution">
    <text evidence="2">The sequence shown here is derived from an EMBL/GenBank/DDBJ whole genome shotgun (WGS) entry which is preliminary data.</text>
</comment>
<evidence type="ECO:0000313" key="2">
    <source>
        <dbReference type="EMBL" id="MFL7904643.1"/>
    </source>
</evidence>
<proteinExistence type="predicted"/>
<keyword evidence="3" id="KW-1185">Reference proteome</keyword>
<keyword evidence="1" id="KW-0812">Transmembrane</keyword>
<evidence type="ECO:0000313" key="3">
    <source>
        <dbReference type="Proteomes" id="UP001628281"/>
    </source>
</evidence>
<keyword evidence="1" id="KW-0472">Membrane</keyword>
<name>A0ABW8VGK9_9PROT</name>